<keyword evidence="2" id="KW-1185">Reference proteome</keyword>
<name>A0ACA9Y058_9ASCO</name>
<accession>A0ACA9Y058</accession>
<protein>
    <submittedName>
        <fullName evidence="1">Uncharacterized protein</fullName>
    </submittedName>
</protein>
<dbReference type="EMBL" id="CALSDN010000001">
    <property type="protein sequence ID" value="CAH6718295.1"/>
    <property type="molecule type" value="Genomic_DNA"/>
</dbReference>
<organism evidence="1 2">
    <name type="scientific">[Candida] jaroonii</name>
    <dbReference type="NCBI Taxonomy" id="467808"/>
    <lineage>
        <taxon>Eukaryota</taxon>
        <taxon>Fungi</taxon>
        <taxon>Dikarya</taxon>
        <taxon>Ascomycota</taxon>
        <taxon>Saccharomycotina</taxon>
        <taxon>Pichiomycetes</taxon>
        <taxon>Debaryomycetaceae</taxon>
        <taxon>Yamadazyma</taxon>
    </lineage>
</organism>
<evidence type="ECO:0000313" key="2">
    <source>
        <dbReference type="Proteomes" id="UP001152531"/>
    </source>
</evidence>
<proteinExistence type="predicted"/>
<comment type="caution">
    <text evidence="1">The sequence shown here is derived from an EMBL/GenBank/DDBJ whole genome shotgun (WGS) entry which is preliminary data.</text>
</comment>
<sequence>MKLIGENLQRFRFSNRLFSTDSFLKFNTTIRNDGTNTNEIIHDVVNGDDTKVPGETIPIGSLPLSTRTELLSSIKSLQLYSTNNKKFIDKKRKLFKMMSWRQQQVCMEVGYMDKLNMVDDLINKNQKVLNSVIDYSMKTYQVKFSDFDIIKNFIDGSSFKVIESLSHLNRDWDIEYPELQPILNYIKGGLTKIDCDVNDTDIIVPGSGLGRISHELSKSGYNVDAIELNGLMYLLNNFIYNNPSKNLEIYPYIHNMSNFTTLKSQFRSVMIPTMVKPKNLNIHLEDFKFFEPKKENKTIVLVTAFFMDTAENIIDYIDTINELVKGYENKYWINIGPLKYGSAPQVELNVEELRDVRMKMGWEDIDSYDSLSENVIVGYATDKESLWQGYYGLSGWVSKRS</sequence>
<evidence type="ECO:0000313" key="1">
    <source>
        <dbReference type="EMBL" id="CAH6718295.1"/>
    </source>
</evidence>
<dbReference type="Proteomes" id="UP001152531">
    <property type="component" value="Unassembled WGS sequence"/>
</dbReference>
<reference evidence="1" key="1">
    <citation type="submission" date="2022-06" db="EMBL/GenBank/DDBJ databases">
        <authorList>
            <person name="Legras J.-L."/>
            <person name="Devillers H."/>
            <person name="Grondin C."/>
        </authorList>
    </citation>
    <scope>NUCLEOTIDE SEQUENCE</scope>
    <source>
        <strain evidence="1">CLIB 1444</strain>
    </source>
</reference>
<gene>
    <name evidence="1" type="ORF">CLIB1444_01S03576</name>
</gene>